<dbReference type="AlphaFoldDB" id="A0A366DPF7"/>
<dbReference type="Proteomes" id="UP000252586">
    <property type="component" value="Unassembled WGS sequence"/>
</dbReference>
<dbReference type="EMBL" id="QNRE01000004">
    <property type="protein sequence ID" value="RBO91339.1"/>
    <property type="molecule type" value="Genomic_DNA"/>
</dbReference>
<proteinExistence type="predicted"/>
<dbReference type="RefSeq" id="WP_067503709.1">
    <property type="nucleotide sequence ID" value="NZ_QNRE01000004.1"/>
</dbReference>
<accession>A0A366DPF7</accession>
<dbReference type="STRING" id="1210090.GCA_001613185_00898"/>
<organism evidence="1 2">
    <name type="scientific">Nocardia puris</name>
    <dbReference type="NCBI Taxonomy" id="208602"/>
    <lineage>
        <taxon>Bacteria</taxon>
        <taxon>Bacillati</taxon>
        <taxon>Actinomycetota</taxon>
        <taxon>Actinomycetes</taxon>
        <taxon>Mycobacteriales</taxon>
        <taxon>Nocardiaceae</taxon>
        <taxon>Nocardia</taxon>
    </lineage>
</organism>
<comment type="caution">
    <text evidence="1">The sequence shown here is derived from an EMBL/GenBank/DDBJ whole genome shotgun (WGS) entry which is preliminary data.</text>
</comment>
<evidence type="ECO:0000313" key="1">
    <source>
        <dbReference type="EMBL" id="RBO91339.1"/>
    </source>
</evidence>
<protein>
    <submittedName>
        <fullName evidence="1">Uncharacterized protein</fullName>
    </submittedName>
</protein>
<keyword evidence="2" id="KW-1185">Reference proteome</keyword>
<name>A0A366DPF7_9NOCA</name>
<gene>
    <name evidence="1" type="ORF">DFR74_10441</name>
</gene>
<evidence type="ECO:0000313" key="2">
    <source>
        <dbReference type="Proteomes" id="UP000252586"/>
    </source>
</evidence>
<reference evidence="1 2" key="1">
    <citation type="submission" date="2018-06" db="EMBL/GenBank/DDBJ databases">
        <title>Genomic Encyclopedia of Type Strains, Phase IV (KMG-IV): sequencing the most valuable type-strain genomes for metagenomic binning, comparative biology and taxonomic classification.</title>
        <authorList>
            <person name="Goeker M."/>
        </authorList>
    </citation>
    <scope>NUCLEOTIDE SEQUENCE [LARGE SCALE GENOMIC DNA]</scope>
    <source>
        <strain evidence="1 2">DSM 44599</strain>
    </source>
</reference>
<sequence>MTSEGSSPINPNTGFRKPNMALFTRAYPIDAVPHPTEDPLVWWIPSTEARPGARLPDASLIIAILSRAVNPPPSLLLRTVLEFLPVHVRLIYEPDYQRQGSRALQVLTMVVDREAAGRIRGVDPEPAAPLCPSSYGDHIAHFVRIYIDFMVHQQFSDLAGRARDVMYQQIHTVNRLAVDTMAGRLRLPRHSTAARIWPPRLTDTQGDSQS</sequence>